<protein>
    <recommendedName>
        <fullName evidence="1">Transposase IS4-like domain-containing protein</fullName>
    </recommendedName>
</protein>
<dbReference type="EMBL" id="NDXW01000001">
    <property type="protein sequence ID" value="RDH42983.1"/>
    <property type="molecule type" value="Genomic_DNA"/>
</dbReference>
<gene>
    <name evidence="2" type="ORF">B9G39_01440</name>
    <name evidence="3" type="ORF">B9G39_03270</name>
    <name evidence="4" type="ORF">B9G39_05345</name>
    <name evidence="5" type="ORF">B9G39_05680</name>
    <name evidence="6" type="ORF">B9G39_07850</name>
    <name evidence="7" type="ORF">B9G39_10140</name>
    <name evidence="8" type="ORF">B9G39_10950</name>
    <name evidence="9" type="ORF">B9G39_11315</name>
    <name evidence="10" type="ORF">B9G39_11555</name>
    <name evidence="11" type="ORF">B9G39_15690</name>
    <name evidence="12" type="ORF">B9G39_15890</name>
    <name evidence="13" type="ORF">B9G39_17605</name>
    <name evidence="14" type="ORF">B9G39_23340</name>
    <name evidence="15" type="ORF">B9G39_23465</name>
</gene>
<dbReference type="EMBL" id="NDXW01000001">
    <property type="protein sequence ID" value="RDH44759.1"/>
    <property type="molecule type" value="Genomic_DNA"/>
</dbReference>
<evidence type="ECO:0000313" key="6">
    <source>
        <dbReference type="EMBL" id="RDH43356.1"/>
    </source>
</evidence>
<dbReference type="Proteomes" id="UP000257039">
    <property type="component" value="Unassembled WGS sequence"/>
</dbReference>
<proteinExistence type="predicted"/>
<sequence length="409" mass="46975">MRLSKSYCHRNLSLESIVKTVLRSMSNVNKPQRTFIAALLATLIVFQGKATYRNMNRYSGMSEKRFSRWYSRSFDFALFNRRIIAHALPENDRIAAIDASFISKSGKLTEGLGWFYNGSVGQSQHGLEASLISLIDLKLNTAFALDVRQTLDQNHKTRVEAYAEQVVEIAPELQEQGILYLVGDAYYSKEKFVSPVVKAGLKLVGKLRTDADLQWFYEGEYCGVGRPKKFDGKVRFEKDLHRFEHVGRLQEGIEIYTKKVYSKTFKCAINVVMLRQTRENKTSRVLLYSTDTELDALVIIKYYKARFQIEFLFRDAKQYTGFTHCQSRKKEATHTHLNASLSALNVLKLEDQLLKGSNDRTVISIASWKRKKFNQHLMEKLFDKLGLSLSIQKVAQVYKQMSDYGAMAA</sequence>
<evidence type="ECO:0000313" key="13">
    <source>
        <dbReference type="EMBL" id="RDH45106.1"/>
    </source>
</evidence>
<evidence type="ECO:0000313" key="4">
    <source>
        <dbReference type="EMBL" id="RDH42921.1"/>
    </source>
</evidence>
<dbReference type="GO" id="GO:0003677">
    <property type="term" value="F:DNA binding"/>
    <property type="evidence" value="ECO:0007669"/>
    <property type="project" value="InterPro"/>
</dbReference>
<dbReference type="EMBL" id="NDXW01000001">
    <property type="protein sequence ID" value="RDH43987.1"/>
    <property type="molecule type" value="Genomic_DNA"/>
</dbReference>
<evidence type="ECO:0000313" key="7">
    <source>
        <dbReference type="EMBL" id="RDH43773.1"/>
    </source>
</evidence>
<dbReference type="EMBL" id="NDXW01000001">
    <property type="protein sequence ID" value="RDH42543.1"/>
    <property type="molecule type" value="Genomic_DNA"/>
</dbReference>
<evidence type="ECO:0000313" key="15">
    <source>
        <dbReference type="EMBL" id="RDH46170.1"/>
    </source>
</evidence>
<evidence type="ECO:0000313" key="14">
    <source>
        <dbReference type="EMBL" id="RDH46145.1"/>
    </source>
</evidence>
<evidence type="ECO:0000313" key="3">
    <source>
        <dbReference type="EMBL" id="RDH42543.1"/>
    </source>
</evidence>
<evidence type="ECO:0000313" key="11">
    <source>
        <dbReference type="EMBL" id="RDH44759.1"/>
    </source>
</evidence>
<dbReference type="GO" id="GO:0006313">
    <property type="term" value="P:DNA transposition"/>
    <property type="evidence" value="ECO:0007669"/>
    <property type="project" value="InterPro"/>
</dbReference>
<accession>A0A4P9VIM3</accession>
<dbReference type="InterPro" id="IPR012337">
    <property type="entry name" value="RNaseH-like_sf"/>
</dbReference>
<dbReference type="AlphaFoldDB" id="A0A4P9VIM3"/>
<organism evidence="2 16">
    <name type="scientific">Zooshikella ganghwensis</name>
    <dbReference type="NCBI Taxonomy" id="202772"/>
    <lineage>
        <taxon>Bacteria</taxon>
        <taxon>Pseudomonadati</taxon>
        <taxon>Pseudomonadota</taxon>
        <taxon>Gammaproteobacteria</taxon>
        <taxon>Oceanospirillales</taxon>
        <taxon>Zooshikellaceae</taxon>
        <taxon>Zooshikella</taxon>
    </lineage>
</organism>
<dbReference type="EMBL" id="NDXW01000001">
    <property type="protein sequence ID" value="RDH44031.1"/>
    <property type="molecule type" value="Genomic_DNA"/>
</dbReference>
<dbReference type="EMBL" id="NDXW01000001">
    <property type="protein sequence ID" value="RDH46145.1"/>
    <property type="molecule type" value="Genomic_DNA"/>
</dbReference>
<dbReference type="EMBL" id="NDXW01000001">
    <property type="protein sequence ID" value="RDH42214.1"/>
    <property type="molecule type" value="Genomic_DNA"/>
</dbReference>
<dbReference type="InterPro" id="IPR002559">
    <property type="entry name" value="Transposase_11"/>
</dbReference>
<dbReference type="EMBL" id="NDXW01000001">
    <property type="protein sequence ID" value="RDH46170.1"/>
    <property type="molecule type" value="Genomic_DNA"/>
</dbReference>
<dbReference type="SUPFAM" id="SSF53098">
    <property type="entry name" value="Ribonuclease H-like"/>
    <property type="match status" value="1"/>
</dbReference>
<evidence type="ECO:0000313" key="9">
    <source>
        <dbReference type="EMBL" id="RDH43987.1"/>
    </source>
</evidence>
<evidence type="ECO:0000313" key="5">
    <source>
        <dbReference type="EMBL" id="RDH42983.1"/>
    </source>
</evidence>
<evidence type="ECO:0000313" key="2">
    <source>
        <dbReference type="EMBL" id="RDH42214.1"/>
    </source>
</evidence>
<evidence type="ECO:0000259" key="1">
    <source>
        <dbReference type="Pfam" id="PF01609"/>
    </source>
</evidence>
<name>A0A4P9VIM3_9GAMM</name>
<dbReference type="EMBL" id="NDXW01000001">
    <property type="protein sequence ID" value="RDH43356.1"/>
    <property type="molecule type" value="Genomic_DNA"/>
</dbReference>
<feature type="domain" description="Transposase IS4-like" evidence="1">
    <location>
        <begin position="92"/>
        <end position="345"/>
    </location>
</feature>
<dbReference type="GO" id="GO:0004803">
    <property type="term" value="F:transposase activity"/>
    <property type="evidence" value="ECO:0007669"/>
    <property type="project" value="InterPro"/>
</dbReference>
<evidence type="ECO:0000313" key="12">
    <source>
        <dbReference type="EMBL" id="RDH44795.1"/>
    </source>
</evidence>
<dbReference type="EMBL" id="NDXW01000001">
    <property type="protein sequence ID" value="RDH42921.1"/>
    <property type="molecule type" value="Genomic_DNA"/>
</dbReference>
<keyword evidence="16" id="KW-1185">Reference proteome</keyword>
<dbReference type="EMBL" id="NDXW01000001">
    <property type="protein sequence ID" value="RDH43920.1"/>
    <property type="molecule type" value="Genomic_DNA"/>
</dbReference>
<evidence type="ECO:0000313" key="10">
    <source>
        <dbReference type="EMBL" id="RDH44031.1"/>
    </source>
</evidence>
<dbReference type="EMBL" id="NDXW01000001">
    <property type="protein sequence ID" value="RDH43773.1"/>
    <property type="molecule type" value="Genomic_DNA"/>
</dbReference>
<dbReference type="Pfam" id="PF01609">
    <property type="entry name" value="DDE_Tnp_1"/>
    <property type="match status" value="1"/>
</dbReference>
<evidence type="ECO:0000313" key="16">
    <source>
        <dbReference type="Proteomes" id="UP000257039"/>
    </source>
</evidence>
<dbReference type="EMBL" id="NDXW01000001">
    <property type="protein sequence ID" value="RDH44795.1"/>
    <property type="molecule type" value="Genomic_DNA"/>
</dbReference>
<evidence type="ECO:0000313" key="8">
    <source>
        <dbReference type="EMBL" id="RDH43920.1"/>
    </source>
</evidence>
<reference evidence="2 16" key="1">
    <citation type="submission" date="2017-04" db="EMBL/GenBank/DDBJ databases">
        <title>Draft genome sequence of Zooshikella ganghwensis VG4 isolated from Red Sea sediments.</title>
        <authorList>
            <person name="Rehman Z."/>
            <person name="Alam I."/>
            <person name="Kamau A."/>
            <person name="Bajic V."/>
            <person name="Leiknes T."/>
        </authorList>
    </citation>
    <scope>NUCLEOTIDE SEQUENCE [LARGE SCALE GENOMIC DNA]</scope>
    <source>
        <strain evidence="2 16">VG4</strain>
    </source>
</reference>
<comment type="caution">
    <text evidence="2">The sequence shown here is derived from an EMBL/GenBank/DDBJ whole genome shotgun (WGS) entry which is preliminary data.</text>
</comment>
<dbReference type="EMBL" id="NDXW01000001">
    <property type="protein sequence ID" value="RDH45106.1"/>
    <property type="molecule type" value="Genomic_DNA"/>
</dbReference>